<dbReference type="EMBL" id="KE503207">
    <property type="protein sequence ID" value="EPX72011.1"/>
    <property type="molecule type" value="Genomic_DNA"/>
</dbReference>
<dbReference type="PANTHER" id="PTHR28266:SF1">
    <property type="entry name" value="LARGE RIBOSOMAL SUBUNIT PROTEIN ML58"/>
    <property type="match status" value="1"/>
</dbReference>
<keyword evidence="1" id="KW-0689">Ribosomal protein</keyword>
<dbReference type="GeneID" id="25032911"/>
<name>S9PS74_SCHOY</name>
<keyword evidence="2" id="KW-1185">Reference proteome</keyword>
<dbReference type="OrthoDB" id="6021263at2759"/>
<dbReference type="Pfam" id="PF12824">
    <property type="entry name" value="MRP-L20"/>
    <property type="match status" value="1"/>
</dbReference>
<dbReference type="InterPro" id="IPR024388">
    <property type="entry name" value="Ribosomal_mL58"/>
</dbReference>
<sequence length="197" mass="22730">MFLFIKQSWVRQGILMQTRNINRLYPKMRIPKRPEVPLGTKIAEVDASSDVYYNPPASSPDIRITPLLFRYDAPSAEARTTLAKKLTSSLSPVVSRKSMPKGNLRYSTNQLTDEEKKAIHDLRLSNPDEWTTGTLSKKFQVTRLVVSRVCEAPGERLATVEEELDQQKLRWGKAKRQVRREKLSRNSYRINERVSKV</sequence>
<dbReference type="GO" id="GO:0005762">
    <property type="term" value="C:mitochondrial large ribosomal subunit"/>
    <property type="evidence" value="ECO:0007669"/>
    <property type="project" value="TreeGrafter"/>
</dbReference>
<keyword evidence="1" id="KW-0687">Ribonucleoprotein</keyword>
<proteinExistence type="predicted"/>
<dbReference type="GO" id="GO:0003735">
    <property type="term" value="F:structural constituent of ribosome"/>
    <property type="evidence" value="ECO:0007669"/>
    <property type="project" value="TreeGrafter"/>
</dbReference>
<protein>
    <submittedName>
        <fullName evidence="1">Ribosomal protein subunit L20</fullName>
    </submittedName>
</protein>
<dbReference type="AlphaFoldDB" id="S9PS74"/>
<gene>
    <name evidence="1" type="ORF">SOCG_03944</name>
</gene>
<evidence type="ECO:0000313" key="1">
    <source>
        <dbReference type="EMBL" id="EPX72011.1"/>
    </source>
</evidence>
<organism evidence="1 2">
    <name type="scientific">Schizosaccharomyces octosporus (strain yFS286)</name>
    <name type="common">Fission yeast</name>
    <name type="synonym">Octosporomyces octosporus</name>
    <dbReference type="NCBI Taxonomy" id="483514"/>
    <lineage>
        <taxon>Eukaryota</taxon>
        <taxon>Fungi</taxon>
        <taxon>Dikarya</taxon>
        <taxon>Ascomycota</taxon>
        <taxon>Taphrinomycotina</taxon>
        <taxon>Schizosaccharomycetes</taxon>
        <taxon>Schizosaccharomycetales</taxon>
        <taxon>Schizosaccharomycetaceae</taxon>
        <taxon>Schizosaccharomyces</taxon>
    </lineage>
</organism>
<dbReference type="HOGENOM" id="CLU_1384882_0_0_1"/>
<evidence type="ECO:0000313" key="2">
    <source>
        <dbReference type="Proteomes" id="UP000016088"/>
    </source>
</evidence>
<dbReference type="Proteomes" id="UP000016088">
    <property type="component" value="Unassembled WGS sequence"/>
</dbReference>
<dbReference type="VEuPathDB" id="FungiDB:SOCG_03944"/>
<dbReference type="eggNOG" id="ENOG502S0A4">
    <property type="taxonomic scope" value="Eukaryota"/>
</dbReference>
<reference evidence="1 2" key="1">
    <citation type="journal article" date="2011" name="Science">
        <title>Comparative functional genomics of the fission yeasts.</title>
        <authorList>
            <person name="Rhind N."/>
            <person name="Chen Z."/>
            <person name="Yassour M."/>
            <person name="Thompson D.A."/>
            <person name="Haas B.J."/>
            <person name="Habib N."/>
            <person name="Wapinski I."/>
            <person name="Roy S."/>
            <person name="Lin M.F."/>
            <person name="Heiman D.I."/>
            <person name="Young S.K."/>
            <person name="Furuya K."/>
            <person name="Guo Y."/>
            <person name="Pidoux A."/>
            <person name="Chen H.M."/>
            <person name="Robbertse B."/>
            <person name="Goldberg J.M."/>
            <person name="Aoki K."/>
            <person name="Bayne E.H."/>
            <person name="Berlin A.M."/>
            <person name="Desjardins C.A."/>
            <person name="Dobbs E."/>
            <person name="Dukaj L."/>
            <person name="Fan L."/>
            <person name="FitzGerald M.G."/>
            <person name="French C."/>
            <person name="Gujja S."/>
            <person name="Hansen K."/>
            <person name="Keifenheim D."/>
            <person name="Levin J.Z."/>
            <person name="Mosher R.A."/>
            <person name="Mueller C.A."/>
            <person name="Pfiffner J."/>
            <person name="Priest M."/>
            <person name="Russ C."/>
            <person name="Smialowska A."/>
            <person name="Swoboda P."/>
            <person name="Sykes S.M."/>
            <person name="Vaughn M."/>
            <person name="Vengrova S."/>
            <person name="Yoder R."/>
            <person name="Zeng Q."/>
            <person name="Allshire R."/>
            <person name="Baulcombe D."/>
            <person name="Birren B.W."/>
            <person name="Brown W."/>
            <person name="Ekwall K."/>
            <person name="Kellis M."/>
            <person name="Leatherwood J."/>
            <person name="Levin H."/>
            <person name="Margalit H."/>
            <person name="Martienssen R."/>
            <person name="Nieduszynski C.A."/>
            <person name="Spatafora J.W."/>
            <person name="Friedman N."/>
            <person name="Dalgaard J.Z."/>
            <person name="Baumann P."/>
            <person name="Niki H."/>
            <person name="Regev A."/>
            <person name="Nusbaum C."/>
        </authorList>
    </citation>
    <scope>NUCLEOTIDE SEQUENCE [LARGE SCALE GENOMIC DNA]</scope>
    <source>
        <strain evidence="2">yFS286</strain>
    </source>
</reference>
<dbReference type="RefSeq" id="XP_013019307.1">
    <property type="nucleotide sequence ID" value="XM_013163853.1"/>
</dbReference>
<dbReference type="PANTHER" id="PTHR28266">
    <property type="entry name" value="54S RIBOSOMAL PROTEIN L20, MITOCHONDRIAL"/>
    <property type="match status" value="1"/>
</dbReference>
<dbReference type="OMA" id="CSQFFVG"/>
<accession>S9PS74</accession>